<protein>
    <submittedName>
        <fullName evidence="1">Uncharacterized protein</fullName>
    </submittedName>
</protein>
<evidence type="ECO:0000313" key="2">
    <source>
        <dbReference type="Proteomes" id="UP000522262"/>
    </source>
</evidence>
<reference evidence="1 2" key="1">
    <citation type="submission" date="2020-05" db="EMBL/GenBank/DDBJ databases">
        <title>Identification and distribution of gene clusters putatively required for synthesis of sphingolipid metabolism inhibitors in phylogenetically diverse species of the filamentous fungus Fusarium.</title>
        <authorList>
            <person name="Kim H.-S."/>
            <person name="Busman M."/>
            <person name="Brown D.W."/>
            <person name="Divon H."/>
            <person name="Uhlig S."/>
            <person name="Proctor R.H."/>
        </authorList>
    </citation>
    <scope>NUCLEOTIDE SEQUENCE [LARGE SCALE GENOMIC DNA]</scope>
    <source>
        <strain evidence="1 2">NRRL 53147</strain>
    </source>
</reference>
<gene>
    <name evidence="1" type="ORF">FMEXI_7173</name>
</gene>
<sequence>MQPIPNVHGGAFRGDSVKKRFYLYGGEWNNGFSQKPYSLISYDIYDKWDDFGHDITPPPKVVSYGASVGVSQTGRGYYLGGWINNAWISGRTADQTISSNFYTYSYDSGKFTQTASLTE</sequence>
<dbReference type="AlphaFoldDB" id="A0A8H5MWA2"/>
<accession>A0A8H5MWA2</accession>
<dbReference type="SUPFAM" id="SSF117281">
    <property type="entry name" value="Kelch motif"/>
    <property type="match status" value="1"/>
</dbReference>
<name>A0A8H5MWA2_9HYPO</name>
<proteinExistence type="predicted"/>
<evidence type="ECO:0000313" key="1">
    <source>
        <dbReference type="EMBL" id="KAF5543157.1"/>
    </source>
</evidence>
<dbReference type="Proteomes" id="UP000522262">
    <property type="component" value="Unassembled WGS sequence"/>
</dbReference>
<keyword evidence="2" id="KW-1185">Reference proteome</keyword>
<dbReference type="EMBL" id="JAAOAM010000155">
    <property type="protein sequence ID" value="KAF5543157.1"/>
    <property type="molecule type" value="Genomic_DNA"/>
</dbReference>
<comment type="caution">
    <text evidence="1">The sequence shown here is derived from an EMBL/GenBank/DDBJ whole genome shotgun (WGS) entry which is preliminary data.</text>
</comment>
<dbReference type="InterPro" id="IPR015915">
    <property type="entry name" value="Kelch-typ_b-propeller"/>
</dbReference>
<organism evidence="1 2">
    <name type="scientific">Fusarium mexicanum</name>
    <dbReference type="NCBI Taxonomy" id="751941"/>
    <lineage>
        <taxon>Eukaryota</taxon>
        <taxon>Fungi</taxon>
        <taxon>Dikarya</taxon>
        <taxon>Ascomycota</taxon>
        <taxon>Pezizomycotina</taxon>
        <taxon>Sordariomycetes</taxon>
        <taxon>Hypocreomycetidae</taxon>
        <taxon>Hypocreales</taxon>
        <taxon>Nectriaceae</taxon>
        <taxon>Fusarium</taxon>
        <taxon>Fusarium fujikuroi species complex</taxon>
    </lineage>
</organism>